<protein>
    <submittedName>
        <fullName evidence="1">Uncharacterized protein</fullName>
    </submittedName>
</protein>
<name>D2H7G1_AILME</name>
<feature type="non-terminal residue" evidence="1">
    <location>
        <position position="1"/>
    </location>
</feature>
<organism evidence="1">
    <name type="scientific">Ailuropoda melanoleuca</name>
    <name type="common">Giant panda</name>
    <dbReference type="NCBI Taxonomy" id="9646"/>
    <lineage>
        <taxon>Eukaryota</taxon>
        <taxon>Metazoa</taxon>
        <taxon>Chordata</taxon>
        <taxon>Craniata</taxon>
        <taxon>Vertebrata</taxon>
        <taxon>Euteleostomi</taxon>
        <taxon>Mammalia</taxon>
        <taxon>Eutheria</taxon>
        <taxon>Laurasiatheria</taxon>
        <taxon>Carnivora</taxon>
        <taxon>Caniformia</taxon>
        <taxon>Ursidae</taxon>
        <taxon>Ailuropoda</taxon>
    </lineage>
</organism>
<evidence type="ECO:0000313" key="1">
    <source>
        <dbReference type="EMBL" id="EFB21854.1"/>
    </source>
</evidence>
<dbReference type="InParanoid" id="D2H7G1"/>
<dbReference type="AlphaFoldDB" id="D2H7G1"/>
<dbReference type="EMBL" id="GL192556">
    <property type="protein sequence ID" value="EFB21854.1"/>
    <property type="molecule type" value="Genomic_DNA"/>
</dbReference>
<gene>
    <name evidence="1" type="ORF">PANDA_006080</name>
</gene>
<feature type="non-terminal residue" evidence="1">
    <location>
        <position position="38"/>
    </location>
</feature>
<reference evidence="1" key="1">
    <citation type="journal article" date="2010" name="Nature">
        <title>The sequence and de novo assembly of the giant panda genome.</title>
        <authorList>
            <person name="Li R."/>
            <person name="Fan W."/>
            <person name="Tian G."/>
            <person name="Zhu H."/>
            <person name="He L."/>
            <person name="Cai J."/>
            <person name="Huang Q."/>
            <person name="Cai Q."/>
            <person name="Li B."/>
            <person name="Bai Y."/>
            <person name="Zhang Z."/>
            <person name="Zhang Y."/>
            <person name="Wang W."/>
            <person name="Li J."/>
            <person name="Wei F."/>
            <person name="Li H."/>
            <person name="Jian M."/>
            <person name="Li J."/>
            <person name="Zhang Z."/>
            <person name="Nielsen R."/>
            <person name="Li D."/>
            <person name="Gu W."/>
            <person name="Yang Z."/>
            <person name="Xuan Z."/>
            <person name="Ryder O.A."/>
            <person name="Leung F.C."/>
            <person name="Zhou Y."/>
            <person name="Cao J."/>
            <person name="Sun X."/>
            <person name="Fu Y."/>
            <person name="Fang X."/>
            <person name="Guo X."/>
            <person name="Wang B."/>
            <person name="Hou R."/>
            <person name="Shen F."/>
            <person name="Mu B."/>
            <person name="Ni P."/>
            <person name="Lin R."/>
            <person name="Qian W."/>
            <person name="Wang G."/>
            <person name="Yu C."/>
            <person name="Nie W."/>
            <person name="Wang J."/>
            <person name="Wu Z."/>
            <person name="Liang H."/>
            <person name="Min J."/>
            <person name="Wu Q."/>
            <person name="Cheng S."/>
            <person name="Ruan J."/>
            <person name="Wang M."/>
            <person name="Shi Z."/>
            <person name="Wen M."/>
            <person name="Liu B."/>
            <person name="Ren X."/>
            <person name="Zheng H."/>
            <person name="Dong D."/>
            <person name="Cook K."/>
            <person name="Shan G."/>
            <person name="Zhang H."/>
            <person name="Kosiol C."/>
            <person name="Xie X."/>
            <person name="Lu Z."/>
            <person name="Zheng H."/>
            <person name="Li Y."/>
            <person name="Steiner C.C."/>
            <person name="Lam T.T."/>
            <person name="Lin S."/>
            <person name="Zhang Q."/>
            <person name="Li G."/>
            <person name="Tian J."/>
            <person name="Gong T."/>
            <person name="Liu H."/>
            <person name="Zhang D."/>
            <person name="Fang L."/>
            <person name="Ye C."/>
            <person name="Zhang J."/>
            <person name="Hu W."/>
            <person name="Xu A."/>
            <person name="Ren Y."/>
            <person name="Zhang G."/>
            <person name="Bruford M.W."/>
            <person name="Li Q."/>
            <person name="Ma L."/>
            <person name="Guo Y."/>
            <person name="An N."/>
            <person name="Hu Y."/>
            <person name="Zheng Y."/>
            <person name="Shi Y."/>
            <person name="Li Z."/>
            <person name="Liu Q."/>
            <person name="Chen Y."/>
            <person name="Zhao J."/>
            <person name="Qu N."/>
            <person name="Zhao S."/>
            <person name="Tian F."/>
            <person name="Wang X."/>
            <person name="Wang H."/>
            <person name="Xu L."/>
            <person name="Liu X."/>
            <person name="Vinar T."/>
            <person name="Wang Y."/>
            <person name="Lam T.W."/>
            <person name="Yiu S.M."/>
            <person name="Liu S."/>
            <person name="Zhang H."/>
            <person name="Li D."/>
            <person name="Huang Y."/>
            <person name="Wang X."/>
            <person name="Yang G."/>
            <person name="Jiang Z."/>
            <person name="Wang J."/>
            <person name="Qin N."/>
            <person name="Li L."/>
            <person name="Li J."/>
            <person name="Bolund L."/>
            <person name="Kristiansen K."/>
            <person name="Wong G.K."/>
            <person name="Olson M."/>
            <person name="Zhang X."/>
            <person name="Li S."/>
            <person name="Yang H."/>
            <person name="Wang J."/>
            <person name="Wang J."/>
        </authorList>
    </citation>
    <scope>NUCLEOTIDE SEQUENCE [LARGE SCALE GENOMIC DNA]</scope>
</reference>
<accession>D2H7G1</accession>
<proteinExistence type="predicted"/>
<sequence>GGMLVQEWNTHDVQSERTALNGTRVYAQNKVSDMVFQD</sequence>